<comment type="subunit">
    <text evidence="10">Homodimer.</text>
</comment>
<dbReference type="UniPathway" id="UPA00214"/>
<evidence type="ECO:0000256" key="7">
    <source>
        <dbReference type="ARBA" id="ARBA00023027"/>
    </source>
</evidence>
<evidence type="ECO:0000256" key="2">
    <source>
        <dbReference type="ARBA" id="ARBA00001911"/>
    </source>
</evidence>
<comment type="pathway">
    <text evidence="3 10">Carbohydrate metabolism; galactose metabolism.</text>
</comment>
<evidence type="ECO:0000256" key="1">
    <source>
        <dbReference type="ARBA" id="ARBA00000083"/>
    </source>
</evidence>
<keyword evidence="13" id="KW-1185">Reference proteome</keyword>
<sequence length="331" mass="36267">MKVLVTGGAGYIGSVVAAALVERGHSVVVYDNLSNGHRAAVPSAAQVVAGDIGDRAMLDATLRNGAFDGVMHFAAFIEAGESMRFPERFFRNNTANTLTLLELMLEHRVSRFVFSSTAALYGNPERTPIEESDPLKPTNAYGESKLLVERMLEWFHSIHGLCYASLRYFNAAGATATLAEDHHPESHLIPIVLEAAAGKRDSIAIHGTDYPTPDGTCVRDYIHVSDLADAHLLALERLGRDEQPERLIYNLGNGHGSSVLEVIEAAKRVTGNPIQVKEGPRRAGDPEILVASSQKIRKELGWSPKYTDIDTIIESAWRWRNSHPKGYGDEQ</sequence>
<dbReference type="Proteomes" id="UP000002432">
    <property type="component" value="Chromosome"/>
</dbReference>
<proteinExistence type="inferred from homology"/>
<dbReference type="CDD" id="cd05247">
    <property type="entry name" value="UDP_G4E_1_SDR_e"/>
    <property type="match status" value="1"/>
</dbReference>
<name>Q1IQZ7_KORVE</name>
<dbReference type="OrthoDB" id="9811743at2"/>
<dbReference type="Gene3D" id="3.40.50.720">
    <property type="entry name" value="NAD(P)-binding Rossmann-like Domain"/>
    <property type="match status" value="1"/>
</dbReference>
<evidence type="ECO:0000256" key="4">
    <source>
        <dbReference type="ARBA" id="ARBA00007637"/>
    </source>
</evidence>
<keyword evidence="9 10" id="KW-0119">Carbohydrate metabolism</keyword>
<evidence type="ECO:0000259" key="11">
    <source>
        <dbReference type="Pfam" id="PF01370"/>
    </source>
</evidence>
<dbReference type="EMBL" id="CP000360">
    <property type="protein sequence ID" value="ABF40703.1"/>
    <property type="molecule type" value="Genomic_DNA"/>
</dbReference>
<dbReference type="Pfam" id="PF01370">
    <property type="entry name" value="Epimerase"/>
    <property type="match status" value="1"/>
</dbReference>
<dbReference type="eggNOG" id="COG1087">
    <property type="taxonomic scope" value="Bacteria"/>
</dbReference>
<evidence type="ECO:0000256" key="5">
    <source>
        <dbReference type="ARBA" id="ARBA00013189"/>
    </source>
</evidence>
<dbReference type="GO" id="GO:0033499">
    <property type="term" value="P:galactose catabolic process via UDP-galactose, Leloir pathway"/>
    <property type="evidence" value="ECO:0007669"/>
    <property type="project" value="TreeGrafter"/>
</dbReference>
<dbReference type="EnsemblBacteria" id="ABF40703">
    <property type="protein sequence ID" value="ABF40703"/>
    <property type="gene ID" value="Acid345_1702"/>
</dbReference>
<dbReference type="STRING" id="204669.Acid345_1702"/>
<gene>
    <name evidence="12" type="ordered locus">Acid345_1702</name>
</gene>
<dbReference type="InterPro" id="IPR001509">
    <property type="entry name" value="Epimerase_deHydtase"/>
</dbReference>
<dbReference type="EC" id="5.1.3.2" evidence="5 10"/>
<dbReference type="HOGENOM" id="CLU_007383_1_10_0"/>
<comment type="catalytic activity">
    <reaction evidence="1 10">
        <text>UDP-alpha-D-glucose = UDP-alpha-D-galactose</text>
        <dbReference type="Rhea" id="RHEA:22168"/>
        <dbReference type="ChEBI" id="CHEBI:58885"/>
        <dbReference type="ChEBI" id="CHEBI:66914"/>
        <dbReference type="EC" id="5.1.3.2"/>
    </reaction>
</comment>
<feature type="domain" description="NAD-dependent epimerase/dehydratase" evidence="11">
    <location>
        <begin position="3"/>
        <end position="252"/>
    </location>
</feature>
<dbReference type="AlphaFoldDB" id="Q1IQZ7"/>
<accession>Q1IQZ7</accession>
<evidence type="ECO:0000313" key="12">
    <source>
        <dbReference type="EMBL" id="ABF40703.1"/>
    </source>
</evidence>
<dbReference type="InterPro" id="IPR036291">
    <property type="entry name" value="NAD(P)-bd_dom_sf"/>
</dbReference>
<dbReference type="PANTHER" id="PTHR43725">
    <property type="entry name" value="UDP-GLUCOSE 4-EPIMERASE"/>
    <property type="match status" value="1"/>
</dbReference>
<dbReference type="PANTHER" id="PTHR43725:SF53">
    <property type="entry name" value="UDP-ARABINOSE 4-EPIMERASE 1"/>
    <property type="match status" value="1"/>
</dbReference>
<dbReference type="InterPro" id="IPR005886">
    <property type="entry name" value="UDP_G4E"/>
</dbReference>
<comment type="similarity">
    <text evidence="4 10">Belongs to the NAD(P)-dependent epimerase/dehydratase family.</text>
</comment>
<dbReference type="Gene3D" id="3.90.25.10">
    <property type="entry name" value="UDP-galactose 4-epimerase, domain 1"/>
    <property type="match status" value="1"/>
</dbReference>
<evidence type="ECO:0000256" key="10">
    <source>
        <dbReference type="RuleBase" id="RU366046"/>
    </source>
</evidence>
<keyword evidence="7 10" id="KW-0520">NAD</keyword>
<reference evidence="12 13" key="1">
    <citation type="journal article" date="2009" name="Appl. Environ. Microbiol.">
        <title>Three genomes from the phylum Acidobacteria provide insight into the lifestyles of these microorganisms in soils.</title>
        <authorList>
            <person name="Ward N.L."/>
            <person name="Challacombe J.F."/>
            <person name="Janssen P.H."/>
            <person name="Henrissat B."/>
            <person name="Coutinho P.M."/>
            <person name="Wu M."/>
            <person name="Xie G."/>
            <person name="Haft D.H."/>
            <person name="Sait M."/>
            <person name="Badger J."/>
            <person name="Barabote R.D."/>
            <person name="Bradley B."/>
            <person name="Brettin T.S."/>
            <person name="Brinkac L.M."/>
            <person name="Bruce D."/>
            <person name="Creasy T."/>
            <person name="Daugherty S.C."/>
            <person name="Davidsen T.M."/>
            <person name="DeBoy R.T."/>
            <person name="Detter J.C."/>
            <person name="Dodson R.J."/>
            <person name="Durkin A.S."/>
            <person name="Ganapathy A."/>
            <person name="Gwinn-Giglio M."/>
            <person name="Han C.S."/>
            <person name="Khouri H."/>
            <person name="Kiss H."/>
            <person name="Kothari S.P."/>
            <person name="Madupu R."/>
            <person name="Nelson K.E."/>
            <person name="Nelson W.C."/>
            <person name="Paulsen I."/>
            <person name="Penn K."/>
            <person name="Ren Q."/>
            <person name="Rosovitz M.J."/>
            <person name="Selengut J.D."/>
            <person name="Shrivastava S."/>
            <person name="Sullivan S.A."/>
            <person name="Tapia R."/>
            <person name="Thompson L.S."/>
            <person name="Watkins K.L."/>
            <person name="Yang Q."/>
            <person name="Yu C."/>
            <person name="Zafar N."/>
            <person name="Zhou L."/>
            <person name="Kuske C.R."/>
        </authorList>
    </citation>
    <scope>NUCLEOTIDE SEQUENCE [LARGE SCALE GENOMIC DNA]</scope>
    <source>
        <strain evidence="12 13">Ellin345</strain>
    </source>
</reference>
<evidence type="ECO:0000256" key="6">
    <source>
        <dbReference type="ARBA" id="ARBA00018569"/>
    </source>
</evidence>
<organism evidence="12 13">
    <name type="scientific">Koribacter versatilis (strain Ellin345)</name>
    <dbReference type="NCBI Taxonomy" id="204669"/>
    <lineage>
        <taxon>Bacteria</taxon>
        <taxon>Pseudomonadati</taxon>
        <taxon>Acidobacteriota</taxon>
        <taxon>Terriglobia</taxon>
        <taxon>Terriglobales</taxon>
        <taxon>Candidatus Korobacteraceae</taxon>
        <taxon>Candidatus Korobacter</taxon>
    </lineage>
</organism>
<protein>
    <recommendedName>
        <fullName evidence="6 10">UDP-glucose 4-epimerase</fullName>
        <ecNumber evidence="5 10">5.1.3.2</ecNumber>
    </recommendedName>
</protein>
<evidence type="ECO:0000256" key="8">
    <source>
        <dbReference type="ARBA" id="ARBA00023235"/>
    </source>
</evidence>
<dbReference type="RefSeq" id="WP_011522505.1">
    <property type="nucleotide sequence ID" value="NC_008009.1"/>
</dbReference>
<comment type="cofactor">
    <cofactor evidence="2 10">
        <name>NAD(+)</name>
        <dbReference type="ChEBI" id="CHEBI:57540"/>
    </cofactor>
</comment>
<dbReference type="GO" id="GO:0003978">
    <property type="term" value="F:UDP-glucose 4-epimerase activity"/>
    <property type="evidence" value="ECO:0007669"/>
    <property type="project" value="UniProtKB-UniRule"/>
</dbReference>
<evidence type="ECO:0000256" key="9">
    <source>
        <dbReference type="ARBA" id="ARBA00023277"/>
    </source>
</evidence>
<dbReference type="NCBIfam" id="TIGR01179">
    <property type="entry name" value="galE"/>
    <property type="match status" value="1"/>
</dbReference>
<dbReference type="SUPFAM" id="SSF51735">
    <property type="entry name" value="NAD(P)-binding Rossmann-fold domains"/>
    <property type="match status" value="1"/>
</dbReference>
<evidence type="ECO:0000256" key="3">
    <source>
        <dbReference type="ARBA" id="ARBA00004947"/>
    </source>
</evidence>
<evidence type="ECO:0000313" key="13">
    <source>
        <dbReference type="Proteomes" id="UP000002432"/>
    </source>
</evidence>
<dbReference type="KEGG" id="aba:Acid345_1702"/>
<keyword evidence="8 10" id="KW-0413">Isomerase</keyword>